<evidence type="ECO:0000256" key="3">
    <source>
        <dbReference type="RuleBase" id="RU003707"/>
    </source>
</evidence>
<organism evidence="4 6">
    <name type="scientific">Xanthobacter flavus</name>
    <dbReference type="NCBI Taxonomy" id="281"/>
    <lineage>
        <taxon>Bacteria</taxon>
        <taxon>Pseudomonadati</taxon>
        <taxon>Pseudomonadota</taxon>
        <taxon>Alphaproteobacteria</taxon>
        <taxon>Hyphomicrobiales</taxon>
        <taxon>Xanthobacteraceae</taxon>
        <taxon>Xanthobacter</taxon>
    </lineage>
</organism>
<evidence type="ECO:0000313" key="5">
    <source>
        <dbReference type="EMBL" id="MDR6333131.1"/>
    </source>
</evidence>
<evidence type="ECO:0000313" key="4">
    <source>
        <dbReference type="EMBL" id="GLI21407.1"/>
    </source>
</evidence>
<reference evidence="4" key="1">
    <citation type="submission" date="2022-12" db="EMBL/GenBank/DDBJ databases">
        <title>Reference genome sequencing for broad-spectrum identification of bacterial and archaeal isolates by mass spectrometry.</title>
        <authorList>
            <person name="Sekiguchi Y."/>
            <person name="Tourlousse D.M."/>
        </authorList>
    </citation>
    <scope>NUCLEOTIDE SEQUENCE</scope>
    <source>
        <strain evidence="4">301</strain>
    </source>
</reference>
<dbReference type="Pfam" id="PF00378">
    <property type="entry name" value="ECH_1"/>
    <property type="match status" value="1"/>
</dbReference>
<dbReference type="InterPro" id="IPR029045">
    <property type="entry name" value="ClpP/crotonase-like_dom_sf"/>
</dbReference>
<dbReference type="InterPro" id="IPR018376">
    <property type="entry name" value="Enoyl-CoA_hyd/isom_CS"/>
</dbReference>
<dbReference type="PANTHER" id="PTHR11941:SF54">
    <property type="entry name" value="ENOYL-COA HYDRATASE, MITOCHONDRIAL"/>
    <property type="match status" value="1"/>
</dbReference>
<dbReference type="RefSeq" id="WP_281805955.1">
    <property type="nucleotide sequence ID" value="NZ_BSDO01000001.1"/>
</dbReference>
<protein>
    <submittedName>
        <fullName evidence="4">3-hydroxybutyryl-CoA dehydratase</fullName>
    </submittedName>
    <submittedName>
        <fullName evidence="5">Enoyl-CoA hydratase/carnithine racemase</fullName>
    </submittedName>
</protein>
<dbReference type="GO" id="GO:0016829">
    <property type="term" value="F:lyase activity"/>
    <property type="evidence" value="ECO:0007669"/>
    <property type="project" value="UniProtKB-KW"/>
</dbReference>
<accession>A0A9W6FKL2</accession>
<dbReference type="Gene3D" id="1.10.12.10">
    <property type="entry name" value="Lyase 2-enoyl-coa Hydratase, Chain A, domain 2"/>
    <property type="match status" value="1"/>
</dbReference>
<dbReference type="SUPFAM" id="SSF52096">
    <property type="entry name" value="ClpP/crotonase"/>
    <property type="match status" value="1"/>
</dbReference>
<evidence type="ECO:0000256" key="1">
    <source>
        <dbReference type="ARBA" id="ARBA00005254"/>
    </source>
</evidence>
<dbReference type="PROSITE" id="PS00166">
    <property type="entry name" value="ENOYL_COA_HYDRATASE"/>
    <property type="match status" value="1"/>
</dbReference>
<proteinExistence type="inferred from homology"/>
<evidence type="ECO:0000313" key="7">
    <source>
        <dbReference type="Proteomes" id="UP001245370"/>
    </source>
</evidence>
<name>A0A9W6FKL2_XANFL</name>
<evidence type="ECO:0000313" key="6">
    <source>
        <dbReference type="Proteomes" id="UP001144397"/>
    </source>
</evidence>
<dbReference type="EMBL" id="BSDO01000001">
    <property type="protein sequence ID" value="GLI21407.1"/>
    <property type="molecule type" value="Genomic_DNA"/>
</dbReference>
<dbReference type="CDD" id="cd06558">
    <property type="entry name" value="crotonase-like"/>
    <property type="match status" value="1"/>
</dbReference>
<dbReference type="Gene3D" id="3.90.226.10">
    <property type="entry name" value="2-enoyl-CoA Hydratase, Chain A, domain 1"/>
    <property type="match status" value="1"/>
</dbReference>
<sequence>MAEQDTDILVSVEAEGLAVVTLNRPARRNAVSLSMWNRLEAIFLDLKAQPEVKAVILTGAGGQFCAGADISEFSKVRSDAQSGRIYEAATERAARAIRDYPRPTIAAVSGFGVGGGCGLALCCDFRVGDATTRMGIPAARLGIVYGALDTVLLHRQVGFANAKRVLFSARFFEIDDCVAMKLVDVRADGSALDGARALAGEFLDKAPMSIEGAKAVLEMISAGEAEAREAEILAIMDQAMESEDYREGGRAFLEKRKPRFIGR</sequence>
<dbReference type="AlphaFoldDB" id="A0A9W6FKL2"/>
<comment type="similarity">
    <text evidence="1 3">Belongs to the enoyl-CoA hydratase/isomerase family.</text>
</comment>
<dbReference type="GeneID" id="95761874"/>
<dbReference type="EMBL" id="JAVDPY010000002">
    <property type="protein sequence ID" value="MDR6333131.1"/>
    <property type="molecule type" value="Genomic_DNA"/>
</dbReference>
<comment type="caution">
    <text evidence="4">The sequence shown here is derived from an EMBL/GenBank/DDBJ whole genome shotgun (WGS) entry which is preliminary data.</text>
</comment>
<dbReference type="Proteomes" id="UP001245370">
    <property type="component" value="Unassembled WGS sequence"/>
</dbReference>
<dbReference type="InterPro" id="IPR014748">
    <property type="entry name" value="Enoyl-CoA_hydra_C"/>
</dbReference>
<keyword evidence="2" id="KW-0456">Lyase</keyword>
<dbReference type="GO" id="GO:0006635">
    <property type="term" value="P:fatty acid beta-oxidation"/>
    <property type="evidence" value="ECO:0007669"/>
    <property type="project" value="TreeGrafter"/>
</dbReference>
<evidence type="ECO:0000256" key="2">
    <source>
        <dbReference type="ARBA" id="ARBA00023239"/>
    </source>
</evidence>
<dbReference type="PANTHER" id="PTHR11941">
    <property type="entry name" value="ENOYL-COA HYDRATASE-RELATED"/>
    <property type="match status" value="1"/>
</dbReference>
<dbReference type="InterPro" id="IPR001753">
    <property type="entry name" value="Enoyl-CoA_hydra/iso"/>
</dbReference>
<keyword evidence="7" id="KW-1185">Reference proteome</keyword>
<reference evidence="5 7" key="2">
    <citation type="submission" date="2023-07" db="EMBL/GenBank/DDBJ databases">
        <title>Genomic Encyclopedia of Type Strains, Phase IV (KMG-IV): sequencing the most valuable type-strain genomes for metagenomic binning, comparative biology and taxonomic classification.</title>
        <authorList>
            <person name="Goeker M."/>
        </authorList>
    </citation>
    <scope>NUCLEOTIDE SEQUENCE [LARGE SCALE GENOMIC DNA]</scope>
    <source>
        <strain evidence="5 7">DSM 338</strain>
    </source>
</reference>
<dbReference type="Proteomes" id="UP001144397">
    <property type="component" value="Unassembled WGS sequence"/>
</dbReference>
<gene>
    <name evidence="5" type="ORF">GGQ86_001595</name>
    <name evidence="4" type="ORF">XFLAVUS301_10810</name>
</gene>